<dbReference type="EC" id="2.1.1.190" evidence="8"/>
<dbReference type="OrthoDB" id="9804590at2"/>
<dbReference type="GO" id="GO:0070041">
    <property type="term" value="F:rRNA (uridine-C5-)-methyltransferase activity"/>
    <property type="evidence" value="ECO:0007669"/>
    <property type="project" value="TreeGrafter"/>
</dbReference>
<sequence>MSEHKIIRLGHHGDGIAHGPVFAPITLPGEVVTGAVDGQTLKEVRIVTPSDDRVAAPCRHFKSCGGCTLQHASDEFVADWKIGIVRSALEAHGIDTDFRPIVTSPPKSRRRATFAAKRTKKGAMAGFYGRGSDVVIEIPDCQLLLPQLMQGLDVAKELALIGTSRKAALAVTVSVAANGLDVAVTQGKPLDGPLRQGLAELCERLLLARLSWDDEIIGMRKPPVQRFGTAEVLPPPGAFLQATSHGEASLLACVREVVGEAKHVADLFAGCGTFALPLSEKSQVIAVESEPAMIKALDQGWRMAKGLKPLTAVARDLYRRPLLPDEMRALDVVVLDPPRAGAERQVAEIAKSRVPRVAYVSCNSVSFARDAQTLTEAGYTLDWVQVVDQFRWSAHVELAACFSISTERPPELSLTSF</sequence>
<feature type="active site" evidence="7">
    <location>
        <position position="362"/>
    </location>
</feature>
<organism evidence="8 9">
    <name type="scientific">Sulfitobacter noctilucicola</name>
    <dbReference type="NCBI Taxonomy" id="1342301"/>
    <lineage>
        <taxon>Bacteria</taxon>
        <taxon>Pseudomonadati</taxon>
        <taxon>Pseudomonadota</taxon>
        <taxon>Alphaproteobacteria</taxon>
        <taxon>Rhodobacterales</taxon>
        <taxon>Roseobacteraceae</taxon>
        <taxon>Sulfitobacter</taxon>
    </lineage>
</organism>
<evidence type="ECO:0000256" key="1">
    <source>
        <dbReference type="ARBA" id="ARBA00022485"/>
    </source>
</evidence>
<dbReference type="Gene3D" id="2.40.50.1070">
    <property type="match status" value="1"/>
</dbReference>
<gene>
    <name evidence="8" type="ORF">GGR93_000432</name>
</gene>
<comment type="caution">
    <text evidence="8">The sequence shown here is derived from an EMBL/GenBank/DDBJ whole genome shotgun (WGS) entry which is preliminary data.</text>
</comment>
<reference evidence="8 9" key="1">
    <citation type="submission" date="2020-08" db="EMBL/GenBank/DDBJ databases">
        <title>Genomic Encyclopedia of Type Strains, Phase IV (KMG-IV): sequencing the most valuable type-strain genomes for metagenomic binning, comparative biology and taxonomic classification.</title>
        <authorList>
            <person name="Goeker M."/>
        </authorList>
    </citation>
    <scope>NUCLEOTIDE SEQUENCE [LARGE SCALE GENOMIC DNA]</scope>
    <source>
        <strain evidence="8 9">DSM 101015</strain>
    </source>
</reference>
<accession>A0A7W6M722</accession>
<dbReference type="RefSeq" id="WP_025055242.1">
    <property type="nucleotide sequence ID" value="NZ_JACIFU010000001.1"/>
</dbReference>
<evidence type="ECO:0000256" key="3">
    <source>
        <dbReference type="ARBA" id="ARBA00022679"/>
    </source>
</evidence>
<feature type="binding site" evidence="6">
    <location>
        <position position="268"/>
    </location>
    <ligand>
        <name>S-adenosyl-L-methionine</name>
        <dbReference type="ChEBI" id="CHEBI:59789"/>
    </ligand>
</feature>
<protein>
    <submittedName>
        <fullName evidence="8">23S rRNA (Uracil1939-C5)-methyltransferase</fullName>
        <ecNumber evidence="8">2.1.1.190</ecNumber>
    </submittedName>
</protein>
<dbReference type="InterPro" id="IPR030390">
    <property type="entry name" value="MeTrfase_TrmA_AS"/>
</dbReference>
<comment type="similarity">
    <text evidence="6">Belongs to the class I-like SAM-binding methyltransferase superfamily. RNA M5U methyltransferase family.</text>
</comment>
<keyword evidence="3 6" id="KW-0808">Transferase</keyword>
<feature type="binding site" evidence="6">
    <location>
        <position position="288"/>
    </location>
    <ligand>
        <name>S-adenosyl-L-methionine</name>
        <dbReference type="ChEBI" id="CHEBI:59789"/>
    </ligand>
</feature>
<keyword evidence="1" id="KW-0408">Iron</keyword>
<keyword evidence="1" id="KW-0479">Metal-binding</keyword>
<evidence type="ECO:0000256" key="7">
    <source>
        <dbReference type="PROSITE-ProRule" id="PRU10015"/>
    </source>
</evidence>
<evidence type="ECO:0000313" key="9">
    <source>
        <dbReference type="Proteomes" id="UP000565745"/>
    </source>
</evidence>
<dbReference type="EMBL" id="JACIFU010000001">
    <property type="protein sequence ID" value="MBB4172671.1"/>
    <property type="molecule type" value="Genomic_DNA"/>
</dbReference>
<evidence type="ECO:0000256" key="2">
    <source>
        <dbReference type="ARBA" id="ARBA00022603"/>
    </source>
</evidence>
<keyword evidence="1" id="KW-0004">4Fe-4S</keyword>
<evidence type="ECO:0000256" key="5">
    <source>
        <dbReference type="ARBA" id="ARBA00023014"/>
    </source>
</evidence>
<keyword evidence="5" id="KW-0411">Iron-sulfur</keyword>
<keyword evidence="2 6" id="KW-0489">Methyltransferase</keyword>
<dbReference type="CDD" id="cd02440">
    <property type="entry name" value="AdoMet_MTases"/>
    <property type="match status" value="1"/>
</dbReference>
<evidence type="ECO:0000256" key="4">
    <source>
        <dbReference type="ARBA" id="ARBA00022691"/>
    </source>
</evidence>
<dbReference type="Gene3D" id="2.40.50.140">
    <property type="entry name" value="Nucleic acid-binding proteins"/>
    <property type="match status" value="1"/>
</dbReference>
<dbReference type="Pfam" id="PF05958">
    <property type="entry name" value="tRNA_U5-meth_tr"/>
    <property type="match status" value="1"/>
</dbReference>
<dbReference type="PANTHER" id="PTHR11061:SF49">
    <property type="entry name" value="23S RRNA (URACIL(1939)-C(5))-METHYLTRANSFERASE RLMD"/>
    <property type="match status" value="1"/>
</dbReference>
<dbReference type="PROSITE" id="PS01230">
    <property type="entry name" value="TRMA_1"/>
    <property type="match status" value="1"/>
</dbReference>
<dbReference type="GO" id="GO:0070475">
    <property type="term" value="P:rRNA base methylation"/>
    <property type="evidence" value="ECO:0007669"/>
    <property type="project" value="TreeGrafter"/>
</dbReference>
<name>A0A7W6M722_9RHOB</name>
<evidence type="ECO:0000256" key="6">
    <source>
        <dbReference type="PROSITE-ProRule" id="PRU01024"/>
    </source>
</evidence>
<evidence type="ECO:0000313" key="8">
    <source>
        <dbReference type="EMBL" id="MBB4172671.1"/>
    </source>
</evidence>
<feature type="binding site" evidence="6">
    <location>
        <position position="241"/>
    </location>
    <ligand>
        <name>S-adenosyl-L-methionine</name>
        <dbReference type="ChEBI" id="CHEBI:59789"/>
    </ligand>
</feature>
<dbReference type="PROSITE" id="PS51687">
    <property type="entry name" value="SAM_MT_RNA_M5U"/>
    <property type="match status" value="1"/>
</dbReference>
<dbReference type="InterPro" id="IPR029063">
    <property type="entry name" value="SAM-dependent_MTases_sf"/>
</dbReference>
<dbReference type="InterPro" id="IPR012340">
    <property type="entry name" value="NA-bd_OB-fold"/>
</dbReference>
<keyword evidence="4 6" id="KW-0949">S-adenosyl-L-methionine</keyword>
<dbReference type="AlphaFoldDB" id="A0A7W6M722"/>
<dbReference type="Proteomes" id="UP000565745">
    <property type="component" value="Unassembled WGS sequence"/>
</dbReference>
<dbReference type="Gene3D" id="3.40.50.150">
    <property type="entry name" value="Vaccinia Virus protein VP39"/>
    <property type="match status" value="1"/>
</dbReference>
<dbReference type="InterPro" id="IPR010280">
    <property type="entry name" value="U5_MeTrfase_fam"/>
</dbReference>
<feature type="active site" description="Nucleophile" evidence="6">
    <location>
        <position position="362"/>
    </location>
</feature>
<dbReference type="GO" id="GO:0051536">
    <property type="term" value="F:iron-sulfur cluster binding"/>
    <property type="evidence" value="ECO:0007669"/>
    <property type="project" value="UniProtKB-KW"/>
</dbReference>
<dbReference type="SUPFAM" id="SSF53335">
    <property type="entry name" value="S-adenosyl-L-methionine-dependent methyltransferases"/>
    <property type="match status" value="1"/>
</dbReference>
<dbReference type="PANTHER" id="PTHR11061">
    <property type="entry name" value="RNA M5U METHYLTRANSFERASE"/>
    <property type="match status" value="1"/>
</dbReference>
<feature type="binding site" evidence="6">
    <location>
        <position position="336"/>
    </location>
    <ligand>
        <name>S-adenosyl-L-methionine</name>
        <dbReference type="ChEBI" id="CHEBI:59789"/>
    </ligand>
</feature>
<keyword evidence="9" id="KW-1185">Reference proteome</keyword>
<proteinExistence type="inferred from homology"/>